<dbReference type="InterPro" id="IPR001810">
    <property type="entry name" value="F-box_dom"/>
</dbReference>
<dbReference type="InterPro" id="IPR006566">
    <property type="entry name" value="FBD"/>
</dbReference>
<dbReference type="Proteomes" id="UP001281410">
    <property type="component" value="Unassembled WGS sequence"/>
</dbReference>
<dbReference type="Pfam" id="PF00646">
    <property type="entry name" value="F-box"/>
    <property type="match status" value="1"/>
</dbReference>
<dbReference type="SUPFAM" id="SSF52047">
    <property type="entry name" value="RNI-like"/>
    <property type="match status" value="1"/>
</dbReference>
<feature type="domain" description="F-box" evidence="1">
    <location>
        <begin position="13"/>
        <end position="61"/>
    </location>
</feature>
<dbReference type="SMART" id="SM00579">
    <property type="entry name" value="FBD"/>
    <property type="match status" value="1"/>
</dbReference>
<organism evidence="2 3">
    <name type="scientific">Dipteronia sinensis</name>
    <dbReference type="NCBI Taxonomy" id="43782"/>
    <lineage>
        <taxon>Eukaryota</taxon>
        <taxon>Viridiplantae</taxon>
        <taxon>Streptophyta</taxon>
        <taxon>Embryophyta</taxon>
        <taxon>Tracheophyta</taxon>
        <taxon>Spermatophyta</taxon>
        <taxon>Magnoliopsida</taxon>
        <taxon>eudicotyledons</taxon>
        <taxon>Gunneridae</taxon>
        <taxon>Pentapetalae</taxon>
        <taxon>rosids</taxon>
        <taxon>malvids</taxon>
        <taxon>Sapindales</taxon>
        <taxon>Sapindaceae</taxon>
        <taxon>Hippocastanoideae</taxon>
        <taxon>Acereae</taxon>
        <taxon>Dipteronia</taxon>
    </lineage>
</organism>
<dbReference type="PROSITE" id="PS50181">
    <property type="entry name" value="FBOX"/>
    <property type="match status" value="1"/>
</dbReference>
<dbReference type="CDD" id="cd22160">
    <property type="entry name" value="F-box_AtFBL13-like"/>
    <property type="match status" value="1"/>
</dbReference>
<dbReference type="InterPro" id="IPR036047">
    <property type="entry name" value="F-box-like_dom_sf"/>
</dbReference>
<proteinExistence type="predicted"/>
<name>A0AAE0B020_9ROSI</name>
<sequence>MDLKRHEDLNSGEDIISKLPDDILIHILSNLETKDAVKSCILSTRWRNLWTFIYNLSFNDFETNDFVNFVDKVLSCCQSRDIQNFRLDCSDIGDTDLSHVSSWICFAVDHGVHNLTIKVNIVKAWHGWLFELPQSILTCKTLAKLRLDNDFFLDIPDSLCFPSLKILHITVVFPDASVMQKLFSSCPVLEDLFIHASYLDLNNLLMFDICVPTLKRLNIRHEVDYSDFEGLSEHKYVITASNLEYLCILDGSLPSVVVNERPLLNEVNLYVGVYSLLIDDHEFEVSREEANRVMELLRGINLTKILSLASCSMDALSLAFDDDMPTFPNLIRLELEIEARFGWKLLPYFLESSPNLEVLILKMDYLLTEYIPEDFVNFESENVPSCLRLHVKTIEIKNMMWEEDELEVVSYMLRNCEVLKEFNVHITAKAESKEDLRREILMYPRGSAACEIKFL</sequence>
<protein>
    <recommendedName>
        <fullName evidence="1">F-box domain-containing protein</fullName>
    </recommendedName>
</protein>
<dbReference type="Gene3D" id="3.80.10.10">
    <property type="entry name" value="Ribonuclease Inhibitor"/>
    <property type="match status" value="1"/>
</dbReference>
<comment type="caution">
    <text evidence="2">The sequence shown here is derived from an EMBL/GenBank/DDBJ whole genome shotgun (WGS) entry which is preliminary data.</text>
</comment>
<dbReference type="InterPro" id="IPR050232">
    <property type="entry name" value="FBL13/AtMIF1-like"/>
</dbReference>
<dbReference type="EMBL" id="JANJYJ010000002">
    <property type="protein sequence ID" value="KAK3227501.1"/>
    <property type="molecule type" value="Genomic_DNA"/>
</dbReference>
<dbReference type="Pfam" id="PF24758">
    <property type="entry name" value="LRR_At5g56370"/>
    <property type="match status" value="1"/>
</dbReference>
<keyword evidence="3" id="KW-1185">Reference proteome</keyword>
<evidence type="ECO:0000313" key="3">
    <source>
        <dbReference type="Proteomes" id="UP001281410"/>
    </source>
</evidence>
<evidence type="ECO:0000313" key="2">
    <source>
        <dbReference type="EMBL" id="KAK3227501.1"/>
    </source>
</evidence>
<dbReference type="InterPro" id="IPR055411">
    <property type="entry name" value="LRR_FXL15/At3g58940/PEG3-like"/>
</dbReference>
<dbReference type="AlphaFoldDB" id="A0AAE0B020"/>
<dbReference type="SUPFAM" id="SSF81383">
    <property type="entry name" value="F-box domain"/>
    <property type="match status" value="1"/>
</dbReference>
<reference evidence="2" key="1">
    <citation type="journal article" date="2023" name="Plant J.">
        <title>Genome sequences and population genomics provide insights into the demographic history, inbreeding, and mutation load of two 'living fossil' tree species of Dipteronia.</title>
        <authorList>
            <person name="Feng Y."/>
            <person name="Comes H.P."/>
            <person name="Chen J."/>
            <person name="Zhu S."/>
            <person name="Lu R."/>
            <person name="Zhang X."/>
            <person name="Li P."/>
            <person name="Qiu J."/>
            <person name="Olsen K.M."/>
            <person name="Qiu Y."/>
        </authorList>
    </citation>
    <scope>NUCLEOTIDE SEQUENCE</scope>
    <source>
        <strain evidence="2">NBL</strain>
    </source>
</reference>
<dbReference type="InterPro" id="IPR053781">
    <property type="entry name" value="F-box_AtFBL13-like"/>
</dbReference>
<dbReference type="SMART" id="SM00256">
    <property type="entry name" value="FBOX"/>
    <property type="match status" value="1"/>
</dbReference>
<dbReference type="InterPro" id="IPR032675">
    <property type="entry name" value="LRR_dom_sf"/>
</dbReference>
<dbReference type="Gene3D" id="1.20.1280.50">
    <property type="match status" value="1"/>
</dbReference>
<dbReference type="Pfam" id="PF08387">
    <property type="entry name" value="FBD"/>
    <property type="match status" value="1"/>
</dbReference>
<dbReference type="PANTHER" id="PTHR31900">
    <property type="entry name" value="F-BOX/RNI SUPERFAMILY PROTEIN-RELATED"/>
    <property type="match status" value="1"/>
</dbReference>
<dbReference type="PANTHER" id="PTHR31900:SF30">
    <property type="entry name" value="SUPERFAMILY PROTEIN, PUTATIVE-RELATED"/>
    <property type="match status" value="1"/>
</dbReference>
<accession>A0AAE0B020</accession>
<gene>
    <name evidence="2" type="ORF">Dsin_007363</name>
</gene>
<evidence type="ECO:0000259" key="1">
    <source>
        <dbReference type="PROSITE" id="PS50181"/>
    </source>
</evidence>